<dbReference type="Proteomes" id="UP000266152">
    <property type="component" value="Unassembled WGS sequence"/>
</dbReference>
<dbReference type="EMBL" id="PXOF01000034">
    <property type="protein sequence ID" value="RGP72500.1"/>
    <property type="molecule type" value="Genomic_DNA"/>
</dbReference>
<sequence length="167" mass="18100">MPYSLVPYKESMRIGMGLNSYTHKLCMGSVGYRPEGDLKVKESPSSFMYSSRIVDRLSDIATAMEISQSDTIIEGFFDRAGSGTVMSRTFTTSAPDDFQGVGGFDPGSDVFHEAFGDSYISGFVEGGYFIGFISICCLDGSDKSSVIQAVREIAQTKTDPSDVNETP</sequence>
<name>A0A395SJ91_FUSSP</name>
<protein>
    <submittedName>
        <fullName evidence="1">Uncharacterized protein</fullName>
    </submittedName>
</protein>
<dbReference type="AlphaFoldDB" id="A0A395SJ91"/>
<accession>A0A395SJ91</accession>
<organism evidence="1 2">
    <name type="scientific">Fusarium sporotrichioides</name>
    <dbReference type="NCBI Taxonomy" id="5514"/>
    <lineage>
        <taxon>Eukaryota</taxon>
        <taxon>Fungi</taxon>
        <taxon>Dikarya</taxon>
        <taxon>Ascomycota</taxon>
        <taxon>Pezizomycotina</taxon>
        <taxon>Sordariomycetes</taxon>
        <taxon>Hypocreomycetidae</taxon>
        <taxon>Hypocreales</taxon>
        <taxon>Nectriaceae</taxon>
        <taxon>Fusarium</taxon>
    </lineage>
</organism>
<keyword evidence="2" id="KW-1185">Reference proteome</keyword>
<evidence type="ECO:0000313" key="2">
    <source>
        <dbReference type="Proteomes" id="UP000266152"/>
    </source>
</evidence>
<evidence type="ECO:0000313" key="1">
    <source>
        <dbReference type="EMBL" id="RGP72500.1"/>
    </source>
</evidence>
<comment type="caution">
    <text evidence="1">The sequence shown here is derived from an EMBL/GenBank/DDBJ whole genome shotgun (WGS) entry which is preliminary data.</text>
</comment>
<proteinExistence type="predicted"/>
<gene>
    <name evidence="1" type="ORF">FSPOR_2711</name>
</gene>
<dbReference type="STRING" id="5514.A0A395SJ91"/>
<reference evidence="1 2" key="1">
    <citation type="journal article" date="2018" name="PLoS Pathog.">
        <title>Evolution of structural diversity of trichothecenes, a family of toxins produced by plant pathogenic and entomopathogenic fungi.</title>
        <authorList>
            <person name="Proctor R.H."/>
            <person name="McCormick S.P."/>
            <person name="Kim H.S."/>
            <person name="Cardoza R.E."/>
            <person name="Stanley A.M."/>
            <person name="Lindo L."/>
            <person name="Kelly A."/>
            <person name="Brown D.W."/>
            <person name="Lee T."/>
            <person name="Vaughan M.M."/>
            <person name="Alexander N.J."/>
            <person name="Busman M."/>
            <person name="Gutierrez S."/>
        </authorList>
    </citation>
    <scope>NUCLEOTIDE SEQUENCE [LARGE SCALE GENOMIC DNA]</scope>
    <source>
        <strain evidence="1 2">NRRL 3299</strain>
    </source>
</reference>